<keyword evidence="3" id="KW-0964">Secreted</keyword>
<dbReference type="Ensembl" id="ENSRNOT00000119514.2">
    <property type="protein sequence ID" value="ENSRNOP00000081386.1"/>
    <property type="gene ID" value="ENSRNOG00000039058.6"/>
</dbReference>
<name>A0A8I5ZRV4_RAT</name>
<evidence type="ECO:0000256" key="2">
    <source>
        <dbReference type="ARBA" id="ARBA00008474"/>
    </source>
</evidence>
<proteinExistence type="inferred from homology"/>
<feature type="binding site" evidence="4">
    <location>
        <position position="175"/>
    </location>
    <ligand>
        <name>Zn(2+)</name>
        <dbReference type="ChEBI" id="CHEBI:29105"/>
    </ligand>
</feature>
<dbReference type="GO" id="GO:0005576">
    <property type="term" value="C:extracellular region"/>
    <property type="evidence" value="ECO:0007669"/>
    <property type="project" value="UniProtKB-SubCell"/>
</dbReference>
<dbReference type="PANTHER" id="PTHR11417">
    <property type="entry name" value="SOMATOTROPIN,PROLACTIN"/>
    <property type="match status" value="1"/>
</dbReference>
<comment type="subcellular location">
    <subcellularLocation>
        <location evidence="1 5">Secreted</location>
    </subcellularLocation>
</comment>
<dbReference type="Pfam" id="PF00103">
    <property type="entry name" value="Hormone_1"/>
    <property type="match status" value="2"/>
</dbReference>
<accession>A0A8I5ZRV4</accession>
<feature type="signal peptide" evidence="6">
    <location>
        <begin position="1"/>
        <end position="28"/>
    </location>
</feature>
<dbReference type="InterPro" id="IPR009079">
    <property type="entry name" value="4_helix_cytokine-like_core"/>
</dbReference>
<keyword evidence="6" id="KW-0732">Signal</keyword>
<dbReference type="Gene3D" id="1.20.1250.10">
    <property type="match status" value="1"/>
</dbReference>
<dbReference type="RGD" id="1562878">
    <property type="gene designation" value="Prl2c1"/>
</dbReference>
<dbReference type="AGR" id="RGD:1562878"/>
<dbReference type="GeneTree" id="ENSGT00950000182818"/>
<comment type="similarity">
    <text evidence="2 5">Belongs to the somatotropin/prolactin family.</text>
</comment>
<dbReference type="SUPFAM" id="SSF47266">
    <property type="entry name" value="4-helical cytokines"/>
    <property type="match status" value="1"/>
</dbReference>
<feature type="binding site" evidence="4">
    <location>
        <position position="55"/>
    </location>
    <ligand>
        <name>Zn(2+)</name>
        <dbReference type="ChEBI" id="CHEBI:29105"/>
    </ligand>
</feature>
<evidence type="ECO:0000313" key="8">
    <source>
        <dbReference type="Proteomes" id="UP000002494"/>
    </source>
</evidence>
<reference evidence="7" key="1">
    <citation type="submission" date="2024-01" db="EMBL/GenBank/DDBJ databases">
        <title>GRCr8: a new rat reference genome assembly contstructed from accurate long reads and long range scaffolding.</title>
        <authorList>
            <person name="Doris P.A."/>
            <person name="Kalbfleisch T."/>
            <person name="Li K."/>
            <person name="Howe K."/>
            <person name="Wood J."/>
        </authorList>
    </citation>
    <scope>NUCLEOTIDE SEQUENCE [LARGE SCALE GENOMIC DNA]</scope>
    <source>
        <strain evidence="7">Brown Norway</strain>
    </source>
</reference>
<organism evidence="7 8">
    <name type="scientific">Rattus norvegicus</name>
    <name type="common">Rat</name>
    <dbReference type="NCBI Taxonomy" id="10116"/>
    <lineage>
        <taxon>Eukaryota</taxon>
        <taxon>Metazoa</taxon>
        <taxon>Chordata</taxon>
        <taxon>Craniata</taxon>
        <taxon>Vertebrata</taxon>
        <taxon>Euteleostomi</taxon>
        <taxon>Mammalia</taxon>
        <taxon>Eutheria</taxon>
        <taxon>Euarchontoglires</taxon>
        <taxon>Glires</taxon>
        <taxon>Rodentia</taxon>
        <taxon>Myomorpha</taxon>
        <taxon>Muroidea</taxon>
        <taxon>Muridae</taxon>
        <taxon>Murinae</taxon>
        <taxon>Rattus</taxon>
    </lineage>
</organism>
<keyword evidence="4" id="KW-0479">Metal-binding</keyword>
<keyword evidence="4" id="KW-0862">Zinc</keyword>
<gene>
    <name evidence="7 9" type="primary">Prl2c1</name>
</gene>
<dbReference type="InterPro" id="IPR001400">
    <property type="entry name" value="Somatotropin/Prolactin"/>
</dbReference>
<evidence type="ECO:0000256" key="1">
    <source>
        <dbReference type="ARBA" id="ARBA00004613"/>
    </source>
</evidence>
<reference evidence="7" key="3">
    <citation type="submission" date="2025-09" db="UniProtKB">
        <authorList>
            <consortium name="Ensembl"/>
        </authorList>
    </citation>
    <scope>IDENTIFICATION</scope>
    <source>
        <strain evidence="7">Brown Norway</strain>
    </source>
</reference>
<evidence type="ECO:0000313" key="7">
    <source>
        <dbReference type="Ensembl" id="ENSRNOP00000081386.1"/>
    </source>
</evidence>
<protein>
    <submittedName>
        <fullName evidence="7">Prolactin family 2, subfamily C, member 1</fullName>
    </submittedName>
</protein>
<evidence type="ECO:0000256" key="3">
    <source>
        <dbReference type="ARBA" id="ARBA00022525"/>
    </source>
</evidence>
<dbReference type="GO" id="GO:0046872">
    <property type="term" value="F:metal ion binding"/>
    <property type="evidence" value="ECO:0007669"/>
    <property type="project" value="UniProtKB-KW"/>
</dbReference>
<evidence type="ECO:0000256" key="6">
    <source>
        <dbReference type="SAM" id="SignalP"/>
    </source>
</evidence>
<evidence type="ECO:0000256" key="4">
    <source>
        <dbReference type="PIRSR" id="PIRSR601400-1"/>
    </source>
</evidence>
<evidence type="ECO:0000256" key="5">
    <source>
        <dbReference type="RuleBase" id="RU003618"/>
    </source>
</evidence>
<keyword evidence="5" id="KW-0372">Hormone</keyword>
<reference evidence="7" key="2">
    <citation type="submission" date="2025-08" db="UniProtKB">
        <authorList>
            <consortium name="Ensembl"/>
        </authorList>
    </citation>
    <scope>IDENTIFICATION</scope>
    <source>
        <strain evidence="7">Brown Norway</strain>
    </source>
</reference>
<dbReference type="PRINTS" id="PR00836">
    <property type="entry name" value="SOMATOTROPIN"/>
</dbReference>
<feature type="chain" id="PRO_5035186856" evidence="6">
    <location>
        <begin position="29"/>
        <end position="191"/>
    </location>
</feature>
<keyword evidence="8" id="KW-1185">Reference proteome</keyword>
<sequence>MQLSLTQPSSWILLLLVTNLFLWKNVASVPFCAMRNVRCFMFLEDMFDLAGSMSHNISIEVSEMFTEFYGALLKSAHMVLKAWKSPLNDLVRQISTLKNIPDTIISKATDIKLKINSVEQGVNSIINRMLQNGDEERNYPAWSSLPIFKSNDEDASIRSFYGMISCLDNDCKKVDIYLNVLKCYVLQMDNC</sequence>
<dbReference type="Proteomes" id="UP000002494">
    <property type="component" value="Chromosome 17"/>
</dbReference>
<evidence type="ECO:0000313" key="9">
    <source>
        <dbReference type="RGD" id="1562878"/>
    </source>
</evidence>
<dbReference type="PANTHER" id="PTHR11417:SF39">
    <property type="entry name" value="GROWTH HORMONE D22-RELATED"/>
    <property type="match status" value="1"/>
</dbReference>
<dbReference type="AlphaFoldDB" id="A0A8I5ZRV4"/>
<dbReference type="GO" id="GO:0005179">
    <property type="term" value="F:hormone activity"/>
    <property type="evidence" value="ECO:0007669"/>
    <property type="project" value="UniProtKB-KW"/>
</dbReference>